<dbReference type="EMBL" id="SJPM01000004">
    <property type="protein sequence ID" value="TWT97141.1"/>
    <property type="molecule type" value="Genomic_DNA"/>
</dbReference>
<dbReference type="Proteomes" id="UP000316213">
    <property type="component" value="Unassembled WGS sequence"/>
</dbReference>
<evidence type="ECO:0000313" key="2">
    <source>
        <dbReference type="Proteomes" id="UP000316213"/>
    </source>
</evidence>
<accession>A0A5C6ADJ8</accession>
<dbReference type="AlphaFoldDB" id="A0A5C6ADJ8"/>
<keyword evidence="2" id="KW-1185">Reference proteome</keyword>
<proteinExistence type="predicted"/>
<sequence>MALLGTTLLFRSRLPSTQVDQPLVDRANELLQLDRANQFDDQTDGELDQFEYCEILMRVVKARIRKNQNKGGAPQ</sequence>
<name>A0A5C6ADJ8_9BACT</name>
<evidence type="ECO:0000313" key="1">
    <source>
        <dbReference type="EMBL" id="TWT97141.1"/>
    </source>
</evidence>
<organism evidence="1 2">
    <name type="scientific">Neorhodopirellula pilleata</name>
    <dbReference type="NCBI Taxonomy" id="2714738"/>
    <lineage>
        <taxon>Bacteria</taxon>
        <taxon>Pseudomonadati</taxon>
        <taxon>Planctomycetota</taxon>
        <taxon>Planctomycetia</taxon>
        <taxon>Pirellulales</taxon>
        <taxon>Pirellulaceae</taxon>
        <taxon>Neorhodopirellula</taxon>
    </lineage>
</organism>
<protein>
    <submittedName>
        <fullName evidence="1">Uncharacterized protein</fullName>
    </submittedName>
</protein>
<gene>
    <name evidence="1" type="ORF">Pla100_22900</name>
</gene>
<comment type="caution">
    <text evidence="1">The sequence shown here is derived from an EMBL/GenBank/DDBJ whole genome shotgun (WGS) entry which is preliminary data.</text>
</comment>
<reference evidence="1 2" key="1">
    <citation type="submission" date="2019-02" db="EMBL/GenBank/DDBJ databases">
        <title>Deep-cultivation of Planctomycetes and their phenomic and genomic characterization uncovers novel biology.</title>
        <authorList>
            <person name="Wiegand S."/>
            <person name="Jogler M."/>
            <person name="Boedeker C."/>
            <person name="Pinto D."/>
            <person name="Vollmers J."/>
            <person name="Rivas-Marin E."/>
            <person name="Kohn T."/>
            <person name="Peeters S.H."/>
            <person name="Heuer A."/>
            <person name="Rast P."/>
            <person name="Oberbeckmann S."/>
            <person name="Bunk B."/>
            <person name="Jeske O."/>
            <person name="Meyerdierks A."/>
            <person name="Storesund J.E."/>
            <person name="Kallscheuer N."/>
            <person name="Luecker S."/>
            <person name="Lage O.M."/>
            <person name="Pohl T."/>
            <person name="Merkel B.J."/>
            <person name="Hornburger P."/>
            <person name="Mueller R.-W."/>
            <person name="Bruemmer F."/>
            <person name="Labrenz M."/>
            <person name="Spormann A.M."/>
            <person name="Op Den Camp H."/>
            <person name="Overmann J."/>
            <person name="Amann R."/>
            <person name="Jetten M.S.M."/>
            <person name="Mascher T."/>
            <person name="Medema M.H."/>
            <person name="Devos D.P."/>
            <person name="Kaster A.-K."/>
            <person name="Ovreas L."/>
            <person name="Rohde M."/>
            <person name="Galperin M.Y."/>
            <person name="Jogler C."/>
        </authorList>
    </citation>
    <scope>NUCLEOTIDE SEQUENCE [LARGE SCALE GENOMIC DNA]</scope>
    <source>
        <strain evidence="1 2">Pla100</strain>
    </source>
</reference>